<evidence type="ECO:0000313" key="8">
    <source>
        <dbReference type="Proteomes" id="UP001201701"/>
    </source>
</evidence>
<keyword evidence="2 5" id="KW-0812">Transmembrane</keyword>
<dbReference type="EMBL" id="JAKREW010000007">
    <property type="protein sequence ID" value="MCG7505484.1"/>
    <property type="molecule type" value="Genomic_DNA"/>
</dbReference>
<protein>
    <submittedName>
        <fullName evidence="7">Ionic transporter y4hA</fullName>
    </submittedName>
</protein>
<comment type="subcellular location">
    <subcellularLocation>
        <location evidence="1">Membrane</location>
        <topology evidence="1">Multi-pass membrane protein</topology>
    </subcellularLocation>
</comment>
<feature type="domain" description="Sodium/calcium exchanger membrane region" evidence="6">
    <location>
        <begin position="39"/>
        <end position="191"/>
    </location>
</feature>
<dbReference type="Proteomes" id="UP001201701">
    <property type="component" value="Unassembled WGS sequence"/>
</dbReference>
<feature type="domain" description="Sodium/calcium exchanger membrane region" evidence="6">
    <location>
        <begin position="224"/>
        <end position="365"/>
    </location>
</feature>
<sequence>MAIDHHTTIPFWTWAAPAVALVLVALKYLGLVSDDSTPVIILASIALGASVFASVHHAEILALRVGEPMGSIILAAAVTILEVGLIVSIMLAGSEGSDSVARDTVFSALMIVLNCVIGLCLVLGGRRHHEQLFQLNAASASLAVLGTLAISVLVLPNFVSAGGPQQFSPVQLLVVSAVLLVLYAVFVFVQTIKHRDYFMDVPVEGQDPDEAPLEPPAPKVTLVSAVMLPASLLVVILLAKVLSHPLETLVAAAGLPQAVVGVVIATLVLLPEGIASVRAALLNRLQNSVNLVLGSALASIGMTIPVVAAVAVLTGRKLTLGLSPATTVLLLLTLFVSTITLGTGRTTVLQGMVHLGIFVIFLLITAVP</sequence>
<feature type="transmembrane region" description="Helical" evidence="5">
    <location>
        <begin position="72"/>
        <end position="93"/>
    </location>
</feature>
<evidence type="ECO:0000256" key="2">
    <source>
        <dbReference type="ARBA" id="ARBA00022692"/>
    </source>
</evidence>
<dbReference type="PANTHER" id="PTHR37958">
    <property type="entry name" value="SODIUM-POTASSIUM/PROTON ANTIPORTER CHAA"/>
    <property type="match status" value="1"/>
</dbReference>
<evidence type="ECO:0000256" key="5">
    <source>
        <dbReference type="SAM" id="Phobius"/>
    </source>
</evidence>
<keyword evidence="4 5" id="KW-0472">Membrane</keyword>
<dbReference type="InterPro" id="IPR004837">
    <property type="entry name" value="NaCa_Exmemb"/>
</dbReference>
<keyword evidence="8" id="KW-1185">Reference proteome</keyword>
<dbReference type="PANTHER" id="PTHR37958:SF1">
    <property type="entry name" value="SODIUM-POTASSIUM_PROTON ANTIPORTER CHAA"/>
    <property type="match status" value="1"/>
</dbReference>
<feature type="transmembrane region" description="Helical" evidence="5">
    <location>
        <begin position="39"/>
        <end position="60"/>
    </location>
</feature>
<dbReference type="Pfam" id="PF01699">
    <property type="entry name" value="Na_Ca_ex"/>
    <property type="match status" value="2"/>
</dbReference>
<gene>
    <name evidence="7" type="ORF">L4923_10730</name>
</gene>
<comment type="caution">
    <text evidence="7">The sequence shown here is derived from an EMBL/GenBank/DDBJ whole genome shotgun (WGS) entry which is preliminary data.</text>
</comment>
<evidence type="ECO:0000256" key="3">
    <source>
        <dbReference type="ARBA" id="ARBA00022989"/>
    </source>
</evidence>
<evidence type="ECO:0000256" key="1">
    <source>
        <dbReference type="ARBA" id="ARBA00004141"/>
    </source>
</evidence>
<organism evidence="7 8">
    <name type="scientific">Mesorhizobium retamae</name>
    <dbReference type="NCBI Taxonomy" id="2912854"/>
    <lineage>
        <taxon>Bacteria</taxon>
        <taxon>Pseudomonadati</taxon>
        <taxon>Pseudomonadota</taxon>
        <taxon>Alphaproteobacteria</taxon>
        <taxon>Hyphomicrobiales</taxon>
        <taxon>Phyllobacteriaceae</taxon>
        <taxon>Mesorhizobium</taxon>
    </lineage>
</organism>
<feature type="transmembrane region" description="Helical" evidence="5">
    <location>
        <begin position="170"/>
        <end position="189"/>
    </location>
</feature>
<dbReference type="RefSeq" id="WP_239364636.1">
    <property type="nucleotide sequence ID" value="NZ_JAKREW010000007.1"/>
</dbReference>
<evidence type="ECO:0000256" key="4">
    <source>
        <dbReference type="ARBA" id="ARBA00023136"/>
    </source>
</evidence>
<evidence type="ECO:0000259" key="6">
    <source>
        <dbReference type="Pfam" id="PF01699"/>
    </source>
</evidence>
<dbReference type="InterPro" id="IPR044880">
    <property type="entry name" value="NCX_ion-bd_dom_sf"/>
</dbReference>
<feature type="transmembrane region" description="Helical" evidence="5">
    <location>
        <begin position="220"/>
        <end position="242"/>
    </location>
</feature>
<reference evidence="7 8" key="1">
    <citation type="submission" date="2022-02" db="EMBL/GenBank/DDBJ databases">
        <title>Draft genome sequence of Mezorhizobium retamae strain IRAMC:0171 isolated from Retama raetam nodules.</title>
        <authorList>
            <person name="Bengaied R."/>
            <person name="Sbissi I."/>
            <person name="Huber K."/>
            <person name="Ghodbane F."/>
            <person name="Nouioui I."/>
            <person name="Tarhouni M."/>
            <person name="Gtari M."/>
        </authorList>
    </citation>
    <scope>NUCLEOTIDE SEQUENCE [LARGE SCALE GENOMIC DNA]</scope>
    <source>
        <strain evidence="7 8">IRAMC:0171</strain>
    </source>
</reference>
<proteinExistence type="predicted"/>
<name>A0ABS9QFS7_9HYPH</name>
<feature type="transmembrane region" description="Helical" evidence="5">
    <location>
        <begin position="105"/>
        <end position="125"/>
    </location>
</feature>
<accession>A0ABS9QFS7</accession>
<dbReference type="Gene3D" id="1.20.1420.30">
    <property type="entry name" value="NCX, central ion-binding region"/>
    <property type="match status" value="1"/>
</dbReference>
<keyword evidence="3 5" id="KW-1133">Transmembrane helix</keyword>
<feature type="transmembrane region" description="Helical" evidence="5">
    <location>
        <begin position="12"/>
        <end position="33"/>
    </location>
</feature>
<evidence type="ECO:0000313" key="7">
    <source>
        <dbReference type="EMBL" id="MCG7505484.1"/>
    </source>
</evidence>
<feature type="transmembrane region" description="Helical" evidence="5">
    <location>
        <begin position="348"/>
        <end position="367"/>
    </location>
</feature>
<feature type="transmembrane region" description="Helical" evidence="5">
    <location>
        <begin position="248"/>
        <end position="270"/>
    </location>
</feature>
<feature type="transmembrane region" description="Helical" evidence="5">
    <location>
        <begin position="137"/>
        <end position="158"/>
    </location>
</feature>
<feature type="transmembrane region" description="Helical" evidence="5">
    <location>
        <begin position="291"/>
        <end position="314"/>
    </location>
</feature>
<feature type="transmembrane region" description="Helical" evidence="5">
    <location>
        <begin position="320"/>
        <end position="341"/>
    </location>
</feature>
<dbReference type="InterPro" id="IPR052946">
    <property type="entry name" value="Alkaline_pH_Ca-Antiporter"/>
</dbReference>